<dbReference type="Pfam" id="PF05697">
    <property type="entry name" value="Trigger_N"/>
    <property type="match status" value="1"/>
</dbReference>
<evidence type="ECO:0000256" key="11">
    <source>
        <dbReference type="RuleBase" id="RU003914"/>
    </source>
</evidence>
<dbReference type="InterPro" id="IPR005215">
    <property type="entry name" value="Trig_fac"/>
</dbReference>
<dbReference type="InterPro" id="IPR008880">
    <property type="entry name" value="Trigger_fac_C"/>
</dbReference>
<dbReference type="Proteomes" id="UP000228496">
    <property type="component" value="Unassembled WGS sequence"/>
</dbReference>
<dbReference type="Pfam" id="PF00254">
    <property type="entry name" value="FKBP_C"/>
    <property type="match status" value="1"/>
</dbReference>
<evidence type="ECO:0000256" key="8">
    <source>
        <dbReference type="ARBA" id="ARBA00029986"/>
    </source>
</evidence>
<evidence type="ECO:0000256" key="4">
    <source>
        <dbReference type="ARBA" id="ARBA00016902"/>
    </source>
</evidence>
<protein>
    <recommendedName>
        <fullName evidence="4 9">Trigger factor</fullName>
        <shortName evidence="9">TF</shortName>
        <ecNumber evidence="3 9">5.2.1.8</ecNumber>
    </recommendedName>
    <alternativeName>
        <fullName evidence="8 9">PPIase</fullName>
    </alternativeName>
</protein>
<evidence type="ECO:0000256" key="1">
    <source>
        <dbReference type="ARBA" id="ARBA00000971"/>
    </source>
</evidence>
<dbReference type="SUPFAM" id="SSF54534">
    <property type="entry name" value="FKBP-like"/>
    <property type="match status" value="1"/>
</dbReference>
<dbReference type="InterPro" id="IPR036611">
    <property type="entry name" value="Trigger_fac_ribosome-bd_sf"/>
</dbReference>
<dbReference type="Gene3D" id="3.10.50.40">
    <property type="match status" value="1"/>
</dbReference>
<dbReference type="EMBL" id="PCXQ01000007">
    <property type="protein sequence ID" value="PJE50384.1"/>
    <property type="molecule type" value="Genomic_DNA"/>
</dbReference>
<dbReference type="GO" id="GO:0005737">
    <property type="term" value="C:cytoplasm"/>
    <property type="evidence" value="ECO:0007669"/>
    <property type="project" value="UniProtKB-SubCell"/>
</dbReference>
<gene>
    <name evidence="9 13" type="primary">tig</name>
    <name evidence="13" type="ORF">COV29_04420</name>
</gene>
<dbReference type="NCBIfam" id="TIGR00115">
    <property type="entry name" value="tig"/>
    <property type="match status" value="1"/>
</dbReference>
<evidence type="ECO:0000256" key="10">
    <source>
        <dbReference type="PROSITE-ProRule" id="PRU00277"/>
    </source>
</evidence>
<accession>A0A2J0Q6F6</accession>
<evidence type="ECO:0000313" key="14">
    <source>
        <dbReference type="Proteomes" id="UP000228496"/>
    </source>
</evidence>
<dbReference type="GO" id="GO:0003755">
    <property type="term" value="F:peptidyl-prolyl cis-trans isomerase activity"/>
    <property type="evidence" value="ECO:0007669"/>
    <property type="project" value="UniProtKB-UniRule"/>
</dbReference>
<dbReference type="InterPro" id="IPR008881">
    <property type="entry name" value="Trigger_fac_ribosome-bd_bac"/>
</dbReference>
<evidence type="ECO:0000256" key="2">
    <source>
        <dbReference type="ARBA" id="ARBA00005464"/>
    </source>
</evidence>
<dbReference type="InterPro" id="IPR027304">
    <property type="entry name" value="Trigger_fact/SurA_dom_sf"/>
</dbReference>
<feature type="domain" description="PPIase FKBP-type" evidence="12">
    <location>
        <begin position="161"/>
        <end position="260"/>
    </location>
</feature>
<dbReference type="GO" id="GO:0043022">
    <property type="term" value="F:ribosome binding"/>
    <property type="evidence" value="ECO:0007669"/>
    <property type="project" value="TreeGrafter"/>
</dbReference>
<dbReference type="Gene3D" id="3.30.70.1050">
    <property type="entry name" value="Trigger factor ribosome-binding domain"/>
    <property type="match status" value="1"/>
</dbReference>
<dbReference type="PIRSF" id="PIRSF003095">
    <property type="entry name" value="Trigger_factor"/>
    <property type="match status" value="1"/>
</dbReference>
<dbReference type="InterPro" id="IPR037041">
    <property type="entry name" value="Trigger_fac_C_sf"/>
</dbReference>
<dbReference type="PANTHER" id="PTHR30560">
    <property type="entry name" value="TRIGGER FACTOR CHAPERONE AND PEPTIDYL-PROLYL CIS/TRANS ISOMERASE"/>
    <property type="match status" value="1"/>
</dbReference>
<dbReference type="Gene3D" id="1.10.3120.10">
    <property type="entry name" value="Trigger factor, C-terminal domain"/>
    <property type="match status" value="1"/>
</dbReference>
<dbReference type="GO" id="GO:0043335">
    <property type="term" value="P:protein unfolding"/>
    <property type="evidence" value="ECO:0007669"/>
    <property type="project" value="TreeGrafter"/>
</dbReference>
<dbReference type="PANTHER" id="PTHR30560:SF3">
    <property type="entry name" value="TRIGGER FACTOR-LIKE PROTEIN TIG, CHLOROPLASTIC"/>
    <property type="match status" value="1"/>
</dbReference>
<dbReference type="GO" id="GO:0044183">
    <property type="term" value="F:protein folding chaperone"/>
    <property type="evidence" value="ECO:0007669"/>
    <property type="project" value="TreeGrafter"/>
</dbReference>
<dbReference type="GO" id="GO:0051301">
    <property type="term" value="P:cell division"/>
    <property type="evidence" value="ECO:0007669"/>
    <property type="project" value="UniProtKB-KW"/>
</dbReference>
<organism evidence="13 14">
    <name type="scientific">Candidatus Yanofskybacteria bacterium CG10_big_fil_rev_8_21_14_0_10_36_16</name>
    <dbReference type="NCBI Taxonomy" id="1975096"/>
    <lineage>
        <taxon>Bacteria</taxon>
        <taxon>Candidatus Yanofskyibacteriota</taxon>
    </lineage>
</organism>
<evidence type="ECO:0000256" key="9">
    <source>
        <dbReference type="HAMAP-Rule" id="MF_00303"/>
    </source>
</evidence>
<keyword evidence="5 9" id="KW-0697">Rotamase</keyword>
<evidence type="ECO:0000256" key="7">
    <source>
        <dbReference type="ARBA" id="ARBA00023235"/>
    </source>
</evidence>
<keyword evidence="9" id="KW-0963">Cytoplasm</keyword>
<dbReference type="GO" id="GO:0015031">
    <property type="term" value="P:protein transport"/>
    <property type="evidence" value="ECO:0007669"/>
    <property type="project" value="UniProtKB-UniRule"/>
</dbReference>
<dbReference type="PROSITE" id="PS50059">
    <property type="entry name" value="FKBP_PPIASE"/>
    <property type="match status" value="1"/>
</dbReference>
<proteinExistence type="inferred from homology"/>
<dbReference type="EC" id="5.2.1.8" evidence="3 9"/>
<reference evidence="13 14" key="1">
    <citation type="submission" date="2017-09" db="EMBL/GenBank/DDBJ databases">
        <title>Depth-based differentiation of microbial function through sediment-hosted aquifers and enrichment of novel symbionts in the deep terrestrial subsurface.</title>
        <authorList>
            <person name="Probst A.J."/>
            <person name="Ladd B."/>
            <person name="Jarett J.K."/>
            <person name="Geller-Mcgrath D.E."/>
            <person name="Sieber C.M."/>
            <person name="Emerson J.B."/>
            <person name="Anantharaman K."/>
            <person name="Thomas B.C."/>
            <person name="Malmstrom R."/>
            <person name="Stieglmeier M."/>
            <person name="Klingl A."/>
            <person name="Woyke T."/>
            <person name="Ryan C.M."/>
            <person name="Banfield J.F."/>
        </authorList>
    </citation>
    <scope>NUCLEOTIDE SEQUENCE [LARGE SCALE GENOMIC DNA]</scope>
    <source>
        <strain evidence="13">CG10_big_fil_rev_8_21_14_0_10_36_16</strain>
    </source>
</reference>
<dbReference type="InterPro" id="IPR001179">
    <property type="entry name" value="PPIase_FKBP_dom"/>
</dbReference>
<dbReference type="InterPro" id="IPR046357">
    <property type="entry name" value="PPIase_dom_sf"/>
</dbReference>
<evidence type="ECO:0000256" key="5">
    <source>
        <dbReference type="ARBA" id="ARBA00023110"/>
    </source>
</evidence>
<keyword evidence="9 11" id="KW-0132">Cell division</keyword>
<comment type="catalytic activity">
    <reaction evidence="1 9 10">
        <text>[protein]-peptidylproline (omega=180) = [protein]-peptidylproline (omega=0)</text>
        <dbReference type="Rhea" id="RHEA:16237"/>
        <dbReference type="Rhea" id="RHEA-COMP:10747"/>
        <dbReference type="Rhea" id="RHEA-COMP:10748"/>
        <dbReference type="ChEBI" id="CHEBI:83833"/>
        <dbReference type="ChEBI" id="CHEBI:83834"/>
        <dbReference type="EC" id="5.2.1.8"/>
    </reaction>
</comment>
<evidence type="ECO:0000259" key="12">
    <source>
        <dbReference type="PROSITE" id="PS50059"/>
    </source>
</evidence>
<dbReference type="HAMAP" id="MF_00303">
    <property type="entry name" value="Trigger_factor_Tig"/>
    <property type="match status" value="1"/>
</dbReference>
<comment type="subcellular location">
    <subcellularLocation>
        <location evidence="9">Cytoplasm</location>
    </subcellularLocation>
    <text evidence="9">About half TF is bound to the ribosome near the polypeptide exit tunnel while the other half is free in the cytoplasm.</text>
</comment>
<comment type="domain">
    <text evidence="9">Consists of 3 domains; the N-terminus binds the ribosome, the middle domain has PPIase activity, while the C-terminus has intrinsic chaperone activity on its own.</text>
</comment>
<keyword evidence="7 9" id="KW-0413">Isomerase</keyword>
<dbReference type="Pfam" id="PF05698">
    <property type="entry name" value="Trigger_C"/>
    <property type="match status" value="1"/>
</dbReference>
<comment type="function">
    <text evidence="9">Involved in protein export. Acts as a chaperone by maintaining the newly synthesized protein in an open conformation. Functions as a peptidyl-prolyl cis-trans isomerase.</text>
</comment>
<dbReference type="AlphaFoldDB" id="A0A2J0Q6F6"/>
<dbReference type="GO" id="GO:0051083">
    <property type="term" value="P:'de novo' cotranslational protein folding"/>
    <property type="evidence" value="ECO:0007669"/>
    <property type="project" value="TreeGrafter"/>
</dbReference>
<evidence type="ECO:0000256" key="6">
    <source>
        <dbReference type="ARBA" id="ARBA00023186"/>
    </source>
</evidence>
<dbReference type="SUPFAM" id="SSF109998">
    <property type="entry name" value="Triger factor/SurA peptide-binding domain-like"/>
    <property type="match status" value="1"/>
</dbReference>
<dbReference type="SUPFAM" id="SSF102735">
    <property type="entry name" value="Trigger factor ribosome-binding domain"/>
    <property type="match status" value="1"/>
</dbReference>
<name>A0A2J0Q6F6_9BACT</name>
<comment type="similarity">
    <text evidence="2 9 11">Belongs to the FKBP-type PPIase family. Tig subfamily.</text>
</comment>
<evidence type="ECO:0000313" key="13">
    <source>
        <dbReference type="EMBL" id="PJE50384.1"/>
    </source>
</evidence>
<sequence length="427" mass="48778">MDSKIEQLKKSQVKLIVELNKDDLGFYMREAEKRLANQIEVKGFRKGKVPTEVARKQLGEEPIRKEALDLALKQSSVDLIRENKLDVIEYSDLQIKENSEDKLVYEVVFSVFPKIELGSYGGVKVKKTSTDVHPEDLENTLKEIQKTRTNLEESNESAKKGDRVEVDFDIKLDGTTIEGGKSENHPVVIGSGAFLPGFEDNLISMKKDDEKTFKLKVPVDYGHKPIAGKELECNVKVKKVDHVIVPEINDEFAKDLGGFASLADLKKNIEQGIKMEKEMKAKDSTRLQMLEQITEKSKVEPPEVLVEKQLDSMMKGFDYELHQKGMELSLYLAHIKKTQDELRNDWRKNALKQVKMALVSREIAKQESIDVKPEEVEEEFNLAIQQFVGQGGSVKNEDELNKLKDRIHDTLLNEKVFQFLEKKAEFV</sequence>
<keyword evidence="9 11" id="KW-0131">Cell cycle</keyword>
<comment type="caution">
    <text evidence="13">The sequence shown here is derived from an EMBL/GenBank/DDBJ whole genome shotgun (WGS) entry which is preliminary data.</text>
</comment>
<keyword evidence="6 9" id="KW-0143">Chaperone</keyword>
<evidence type="ECO:0000256" key="3">
    <source>
        <dbReference type="ARBA" id="ARBA00013194"/>
    </source>
</evidence>